<sequence length="232" mass="25527">RSPRRPRLTRQAAATDPRNASVDGDFLYQPCQRPFVVISQPVWLQATFVRAATVTPEARSVGPLRRRTPGVGRGRRSSWAVRSVGVLVPSRESLPPVLFVASFLSLLFAAETVCYILSVPSSTHPLGISICDPLYPCHTSLVVCFRSSCSLSLYPFPTDIFSLTRHALHSIAKFSLSLPIPIASIRKPGHGARHRMATKPERDCEPADGWMRFFRCGHIGVPVRAASVTLRA</sequence>
<reference evidence="1" key="1">
    <citation type="submission" date="2014-09" db="EMBL/GenBank/DDBJ databases">
        <title>Genome sequence of the luminous mushroom Mycena chlorophos for searching fungal bioluminescence genes.</title>
        <authorList>
            <person name="Tanaka Y."/>
            <person name="Kasuga D."/>
            <person name="Oba Y."/>
            <person name="Hase S."/>
            <person name="Sato K."/>
            <person name="Oba Y."/>
            <person name="Sakakibara Y."/>
        </authorList>
    </citation>
    <scope>NUCLEOTIDE SEQUENCE</scope>
</reference>
<accession>A0ABQ0LBU7</accession>
<evidence type="ECO:0000313" key="1">
    <source>
        <dbReference type="EMBL" id="GAT48604.1"/>
    </source>
</evidence>
<organism evidence="1 2">
    <name type="scientific">Mycena chlorophos</name>
    <name type="common">Agaric fungus</name>
    <name type="synonym">Agaricus chlorophos</name>
    <dbReference type="NCBI Taxonomy" id="658473"/>
    <lineage>
        <taxon>Eukaryota</taxon>
        <taxon>Fungi</taxon>
        <taxon>Dikarya</taxon>
        <taxon>Basidiomycota</taxon>
        <taxon>Agaricomycotina</taxon>
        <taxon>Agaricomycetes</taxon>
        <taxon>Agaricomycetidae</taxon>
        <taxon>Agaricales</taxon>
        <taxon>Marasmiineae</taxon>
        <taxon>Mycenaceae</taxon>
        <taxon>Mycena</taxon>
    </lineage>
</organism>
<protein>
    <submittedName>
        <fullName evidence="1">Uncharacterized protein</fullName>
    </submittedName>
</protein>
<dbReference type="Proteomes" id="UP000815677">
    <property type="component" value="Unassembled WGS sequence"/>
</dbReference>
<proteinExistence type="predicted"/>
<feature type="non-terminal residue" evidence="1">
    <location>
        <position position="232"/>
    </location>
</feature>
<name>A0ABQ0LBU7_MYCCL</name>
<keyword evidence="2" id="KW-1185">Reference proteome</keyword>
<evidence type="ECO:0000313" key="2">
    <source>
        <dbReference type="Proteomes" id="UP000815677"/>
    </source>
</evidence>
<gene>
    <name evidence="1" type="ORF">MCHLO_05986</name>
</gene>
<dbReference type="EMBL" id="DF844705">
    <property type="protein sequence ID" value="GAT48604.1"/>
    <property type="molecule type" value="Genomic_DNA"/>
</dbReference>
<feature type="non-terminal residue" evidence="1">
    <location>
        <position position="1"/>
    </location>
</feature>